<sequence>MTLENKIFVIVAKRLVSFGNSSIYECFVIRNKYRGWITSVNLTVNAERMKLRGCFKESVRGVKNFG</sequence>
<dbReference type="Gramene" id="rna7900">
    <property type="protein sequence ID" value="RHN72214.1"/>
    <property type="gene ID" value="gene7900"/>
</dbReference>
<dbReference type="EMBL" id="PSQE01000002">
    <property type="protein sequence ID" value="RHN72214.1"/>
    <property type="molecule type" value="Genomic_DNA"/>
</dbReference>
<accession>A0A396J5W7</accession>
<comment type="caution">
    <text evidence="1">The sequence shown here is derived from an EMBL/GenBank/DDBJ whole genome shotgun (WGS) entry which is preliminary data.</text>
</comment>
<reference evidence="1" key="1">
    <citation type="journal article" date="2018" name="Nat. Plants">
        <title>Whole-genome landscape of Medicago truncatula symbiotic genes.</title>
        <authorList>
            <person name="Pecrix Y."/>
            <person name="Gamas P."/>
            <person name="Carrere S."/>
        </authorList>
    </citation>
    <scope>NUCLEOTIDE SEQUENCE</scope>
    <source>
        <tissue evidence="1">Leaves</tissue>
    </source>
</reference>
<dbReference type="AlphaFoldDB" id="A0A396J5W7"/>
<proteinExistence type="predicted"/>
<gene>
    <name evidence="1" type="ORF">MtrunA17_Chr2g0285251</name>
</gene>
<name>A0A396J5W7_MEDTR</name>
<protein>
    <submittedName>
        <fullName evidence="1">Uncharacterized protein</fullName>
    </submittedName>
</protein>
<organism evidence="1">
    <name type="scientific">Medicago truncatula</name>
    <name type="common">Barrel medic</name>
    <name type="synonym">Medicago tribuloides</name>
    <dbReference type="NCBI Taxonomy" id="3880"/>
    <lineage>
        <taxon>Eukaryota</taxon>
        <taxon>Viridiplantae</taxon>
        <taxon>Streptophyta</taxon>
        <taxon>Embryophyta</taxon>
        <taxon>Tracheophyta</taxon>
        <taxon>Spermatophyta</taxon>
        <taxon>Magnoliopsida</taxon>
        <taxon>eudicotyledons</taxon>
        <taxon>Gunneridae</taxon>
        <taxon>Pentapetalae</taxon>
        <taxon>rosids</taxon>
        <taxon>fabids</taxon>
        <taxon>Fabales</taxon>
        <taxon>Fabaceae</taxon>
        <taxon>Papilionoideae</taxon>
        <taxon>50 kb inversion clade</taxon>
        <taxon>NPAAA clade</taxon>
        <taxon>Hologalegina</taxon>
        <taxon>IRL clade</taxon>
        <taxon>Trifolieae</taxon>
        <taxon>Medicago</taxon>
    </lineage>
</organism>
<evidence type="ECO:0000313" key="1">
    <source>
        <dbReference type="EMBL" id="RHN72214.1"/>
    </source>
</evidence>
<dbReference type="Proteomes" id="UP000265566">
    <property type="component" value="Chromosome 2"/>
</dbReference>